<evidence type="ECO:0000256" key="1">
    <source>
        <dbReference type="SAM" id="Phobius"/>
    </source>
</evidence>
<proteinExistence type="predicted"/>
<dbReference type="Proteomes" id="UP000383122">
    <property type="component" value="Unassembled WGS sequence"/>
</dbReference>
<keyword evidence="3" id="KW-1185">Reference proteome</keyword>
<dbReference type="AlphaFoldDB" id="A0A5E5A8Y5"/>
<dbReference type="Pfam" id="PF12365">
    <property type="entry name" value="DUF3649"/>
    <property type="match status" value="1"/>
</dbReference>
<dbReference type="OrthoDB" id="1684279at2"/>
<feature type="transmembrane region" description="Helical" evidence="1">
    <location>
        <begin position="24"/>
        <end position="49"/>
    </location>
</feature>
<feature type="transmembrane region" description="Helical" evidence="1">
    <location>
        <begin position="56"/>
        <end position="76"/>
    </location>
</feature>
<dbReference type="EMBL" id="CABPSP010000009">
    <property type="protein sequence ID" value="VVE68983.1"/>
    <property type="molecule type" value="Genomic_DNA"/>
</dbReference>
<name>A0A5E5A8Y5_9BURK</name>
<protein>
    <submittedName>
        <fullName evidence="2">Iron uptake protein</fullName>
    </submittedName>
</protein>
<gene>
    <name evidence="2" type="ORF">PAN31117_03182</name>
</gene>
<feature type="transmembrane region" description="Helical" evidence="1">
    <location>
        <begin position="82"/>
        <end position="103"/>
    </location>
</feature>
<reference evidence="2 3" key="1">
    <citation type="submission" date="2019-08" db="EMBL/GenBank/DDBJ databases">
        <authorList>
            <person name="Peeters C."/>
        </authorList>
    </citation>
    <scope>NUCLEOTIDE SEQUENCE [LARGE SCALE GENOMIC DNA]</scope>
    <source>
        <strain evidence="2 3">LMG 31117</strain>
    </source>
</reference>
<evidence type="ECO:0000313" key="2">
    <source>
        <dbReference type="EMBL" id="VVE68983.1"/>
    </source>
</evidence>
<keyword evidence="1" id="KW-0472">Membrane</keyword>
<accession>A0A5E5A8Y5</accession>
<organism evidence="2 3">
    <name type="scientific">Pandoraea anapnoica</name>
    <dbReference type="NCBI Taxonomy" id="2508301"/>
    <lineage>
        <taxon>Bacteria</taxon>
        <taxon>Pseudomonadati</taxon>
        <taxon>Pseudomonadota</taxon>
        <taxon>Betaproteobacteria</taxon>
        <taxon>Burkholderiales</taxon>
        <taxon>Burkholderiaceae</taxon>
        <taxon>Pandoraea</taxon>
    </lineage>
</organism>
<keyword evidence="1" id="KW-0812">Transmembrane</keyword>
<sequence>MAQARRASSDNVGFPERFVNIGGLISRIVAAIGGGYAVAALASVAVLALPMNKAQAVITGELASFAIYAGAVVWVFAVRSAWRAWAGLLIVAAPLALAAWTVASGHMTGGAA</sequence>
<keyword evidence="1" id="KW-1133">Transmembrane helix</keyword>
<evidence type="ECO:0000313" key="3">
    <source>
        <dbReference type="Proteomes" id="UP000383122"/>
    </source>
</evidence>
<dbReference type="RefSeq" id="WP_150739013.1">
    <property type="nucleotide sequence ID" value="NZ_CABPSP010000009.1"/>
</dbReference>
<dbReference type="InterPro" id="IPR022109">
    <property type="entry name" value="DUF3649"/>
</dbReference>